<evidence type="ECO:0000256" key="2">
    <source>
        <dbReference type="SAM" id="MobiDB-lite"/>
    </source>
</evidence>
<dbReference type="Proteomes" id="UP001642501">
    <property type="component" value="Unassembled WGS sequence"/>
</dbReference>
<evidence type="ECO:0000256" key="1">
    <source>
        <dbReference type="ARBA" id="ARBA00006854"/>
    </source>
</evidence>
<feature type="compositionally biased region" description="Low complexity" evidence="2">
    <location>
        <begin position="108"/>
        <end position="118"/>
    </location>
</feature>
<evidence type="ECO:0000259" key="3">
    <source>
        <dbReference type="Pfam" id="PF07814"/>
    </source>
</evidence>
<proteinExistence type="inferred from homology"/>
<feature type="domain" description="Wings apart-like protein C-terminal" evidence="3">
    <location>
        <begin position="183"/>
        <end position="555"/>
    </location>
</feature>
<dbReference type="InterPro" id="IPR011989">
    <property type="entry name" value="ARM-like"/>
</dbReference>
<feature type="region of interest" description="Disordered" evidence="2">
    <location>
        <begin position="1"/>
        <end position="120"/>
    </location>
</feature>
<feature type="compositionally biased region" description="Polar residues" evidence="2">
    <location>
        <begin position="1"/>
        <end position="23"/>
    </location>
</feature>
<sequence>MTPQMLHQKSATAGQETLDSQQLARHKRRRLIDTLASQIEDESSSDEESNPTKEPAEEDDDQESASSDEGADSARHRNRRGTPVGDSRGSYMDLDSLAAGSPSKASIAPSTPATITRRTAARRPGFKFTYNVERTMLAEGPVDLGGPQGSDLSLLESLLPEPEAKPTPFDLDDDMGGGSQSTIQSIHELRQAGANSRYADELLDIMDRIGAPRPGKPSSARRSALLEMMQKLQEKSFLRHFRDQGAEMQLFCAVGKETDVVAGFTIMCIMITVLANGSALHQLLRELRQQKIKDLFLFLLAFDVDIVVYARDRKANVSNYMRQQLDITKEIMKKFPAVWRPATAPPSKLSPRTACLAALHMFAQQLQSMPGGSGGLDEDDGALNAALTKELFAEVSAALSSACGDGESAAPSNMSSGLSSSNTDSVDLHISLSLLEMHSASAMQSDISAEWTLHYLPIIATALKDSLVRRQKSSLRLNDMELLILKLALNTANNNPDAARYYVDKGLLRMLAELSAGALEDVIRSAKTSKGFAPDALNELLLMLGVMINFSENDTAAGETLVQSGGLDVIDQLGRAFLDGTAISSEADSEEKSQLNVAFAYLSILLGYLCLYDPIYQAFGGLSLSGSIKPLLDSINQFIILHNQIGKAENLEHGAEASHFTARLGALTQVLATRAHS</sequence>
<dbReference type="InterPro" id="IPR039874">
    <property type="entry name" value="WAPL"/>
</dbReference>
<reference evidence="4 5" key="1">
    <citation type="submission" date="2024-01" db="EMBL/GenBank/DDBJ databases">
        <authorList>
            <person name="Allen C."/>
            <person name="Tagirdzhanova G."/>
        </authorList>
    </citation>
    <scope>NUCLEOTIDE SEQUENCE [LARGE SCALE GENOMIC DNA]</scope>
    <source>
        <strain evidence="4 5">CBS 573.63</strain>
    </source>
</reference>
<dbReference type="Pfam" id="PF07814">
    <property type="entry name" value="WAPL"/>
    <property type="match status" value="1"/>
</dbReference>
<comment type="caution">
    <text evidence="4">The sequence shown here is derived from an EMBL/GenBank/DDBJ whole genome shotgun (WGS) entry which is preliminary data.</text>
</comment>
<organism evidence="4 5">
    <name type="scientific">Sporothrix epigloea</name>
    <dbReference type="NCBI Taxonomy" id="1892477"/>
    <lineage>
        <taxon>Eukaryota</taxon>
        <taxon>Fungi</taxon>
        <taxon>Dikarya</taxon>
        <taxon>Ascomycota</taxon>
        <taxon>Pezizomycotina</taxon>
        <taxon>Sordariomycetes</taxon>
        <taxon>Sordariomycetidae</taxon>
        <taxon>Ophiostomatales</taxon>
        <taxon>Ophiostomataceae</taxon>
        <taxon>Sporothrix</taxon>
    </lineage>
</organism>
<comment type="similarity">
    <text evidence="1">Belongs to the WAPL family.</text>
</comment>
<keyword evidence="5" id="KW-1185">Reference proteome</keyword>
<dbReference type="Gene3D" id="1.25.10.10">
    <property type="entry name" value="Leucine-rich Repeat Variant"/>
    <property type="match status" value="2"/>
</dbReference>
<dbReference type="EMBL" id="CAWUOM010000066">
    <property type="protein sequence ID" value="CAK7269998.1"/>
    <property type="molecule type" value="Genomic_DNA"/>
</dbReference>
<name>A0ABP0DQU4_9PEZI</name>
<dbReference type="PANTHER" id="PTHR22100:SF13">
    <property type="entry name" value="WINGS APART-LIKE PROTEIN HOMOLOG"/>
    <property type="match status" value="1"/>
</dbReference>
<feature type="compositionally biased region" description="Acidic residues" evidence="2">
    <location>
        <begin position="39"/>
        <end position="49"/>
    </location>
</feature>
<gene>
    <name evidence="4" type="ORF">SEPCBS57363_003879</name>
</gene>
<accession>A0ABP0DQU4</accession>
<evidence type="ECO:0000313" key="5">
    <source>
        <dbReference type="Proteomes" id="UP001642501"/>
    </source>
</evidence>
<protein>
    <recommendedName>
        <fullName evidence="3">Wings apart-like protein C-terminal domain-containing protein</fullName>
    </recommendedName>
</protein>
<dbReference type="PANTHER" id="PTHR22100">
    <property type="entry name" value="WINGS APART-LIKE PROTEIN HOMOLOG"/>
    <property type="match status" value="1"/>
</dbReference>
<dbReference type="InterPro" id="IPR022771">
    <property type="entry name" value="WAPL_C"/>
</dbReference>
<evidence type="ECO:0000313" key="4">
    <source>
        <dbReference type="EMBL" id="CAK7269998.1"/>
    </source>
</evidence>